<feature type="compositionally biased region" description="Acidic residues" evidence="1">
    <location>
        <begin position="818"/>
        <end position="831"/>
    </location>
</feature>
<feature type="compositionally biased region" description="Basic and acidic residues" evidence="1">
    <location>
        <begin position="1089"/>
        <end position="1101"/>
    </location>
</feature>
<evidence type="ECO:0000256" key="1">
    <source>
        <dbReference type="SAM" id="MobiDB-lite"/>
    </source>
</evidence>
<feature type="compositionally biased region" description="Basic residues" evidence="1">
    <location>
        <begin position="15"/>
        <end position="26"/>
    </location>
</feature>
<name>A0ABD3QYC7_9STRA</name>
<feature type="compositionally biased region" description="Acidic residues" evidence="1">
    <location>
        <begin position="1205"/>
        <end position="1216"/>
    </location>
</feature>
<feature type="compositionally biased region" description="Basic residues" evidence="1">
    <location>
        <begin position="950"/>
        <end position="962"/>
    </location>
</feature>
<feature type="compositionally biased region" description="Acidic residues" evidence="1">
    <location>
        <begin position="1078"/>
        <end position="1088"/>
    </location>
</feature>
<accession>A0ABD3QYC7</accession>
<feature type="region of interest" description="Disordered" evidence="1">
    <location>
        <begin position="818"/>
        <end position="1005"/>
    </location>
</feature>
<evidence type="ECO:0000313" key="2">
    <source>
        <dbReference type="EMBL" id="KAL3805503.1"/>
    </source>
</evidence>
<feature type="region of interest" description="Disordered" evidence="1">
    <location>
        <begin position="380"/>
        <end position="406"/>
    </location>
</feature>
<keyword evidence="3" id="KW-1185">Reference proteome</keyword>
<feature type="compositionally biased region" description="Basic and acidic residues" evidence="1">
    <location>
        <begin position="40"/>
        <end position="49"/>
    </location>
</feature>
<feature type="region of interest" description="Disordered" evidence="1">
    <location>
        <begin position="1"/>
        <end position="49"/>
    </location>
</feature>
<reference evidence="2 3" key="1">
    <citation type="submission" date="2024-10" db="EMBL/GenBank/DDBJ databases">
        <title>Updated reference genomes for cyclostephanoid diatoms.</title>
        <authorList>
            <person name="Roberts W.R."/>
            <person name="Alverson A.J."/>
        </authorList>
    </citation>
    <scope>NUCLEOTIDE SEQUENCE [LARGE SCALE GENOMIC DNA]</scope>
    <source>
        <strain evidence="2 3">AJA010-31</strain>
    </source>
</reference>
<sequence length="1250" mass="141086">MPPRDNDSIESPLPHHQHLKHSRRKFKMDEQNKSRKSKEAHRPHSESRYLEEYRPLASRNPIYSSLFKNEEQITSSLAALDAASAHISLNALCLVLGDGRTPRTAVTAAIECGWNVVAINEKLDEKWIQPRLPDTCRYIGFRGSMPDFLSEGMDLVQSRLCPIAAIQELVVICMETNGGYTTLKSLKGRLGVSDLRVLYHNVSATLVSLSSEENEQECPLKSKPNEAFVDEDILADNRYVQVWTFQGSRRLSDVSSNPMPSTNNAGNKRSKSKVAQLQRQQNLARNNRMQSQKKLSTTRNEDDDSSSDEKKQRKSKPKRKSKSSQRRSTELVPVDNPQREPAVTVSSFLSRQKSMQKEQESYRSNYSADNKAMLLTNGEEDDYETNHSPISSKSPTVDTVPSDHPSSCIVQTHRTCTVCHRTLSRSQFSDRDRYLVHLSLGPGAVCRTCSMTVAATKLKMMPSHSQLLSDYAHRGEYLMKNGQLPALGYVPANDAPVAEGAMVLHDGNNAAGLGNQLVPFQHGPNDSASTLQNPFMAPPMGVDVNAPFSGILPEEERPTDIADCKYIDAVLSMPCYPKLNSMELLSSSKDVSVSMAALDAIKLYGTMDAEYFVAHDGNGEKVVPRIMRKKMAASCKDLPTSVNPKSIVCLVIGEGSQPRTAVLASLHYGWTTLSIDPTLDEDWDGYQDDVPNYTGYSGTISEFMSDEYTESYFELDNSQSKVNHLVIIGVQMTKDELRLKGQSNINEIRARYNDIPTTLVSMSPIRKATLAPKIRNGQCGSKLEKDVGYEPNCSYIDEGVFSVCRLVEVWNFHNEDDGIEEEGSIEDDEYSQESIGDRNDRYRDTDYEKRFSQERLERHSEVEEAEEDNNNCSTYERFQKQMKRAEKDRKRYDEEKKRLSRKGTCDSLMSGSTLSTKETMMKKQSSKATSNSGALVPLIASRLEQENSRRKSKEKKKSRRRKSAEQSGRRPIPDDIPEDLEIDSSNFIGSGPQPDHQEIVEWNEQAYDDNYDRAGDDAIIERIDSYTDIKGGFKKFDNPVESHNLSDMWKGTVANYDEQAAQSDRSYRSYREKGPEDNMQEGIEEDNIDQNHDDKSFRSESSRGSTAGKTKDDHDSYSSKSDDDYCAKEKRNSEGTGEEYDHNTGNEDHSEHSSDEFDALRNQTEYYGYDDDQSSNDDVEDLPSTNSGIAALNEFNQSRGKLEDDVFPDYWSEDEDAKPPPTSITTSKRKPWHRKETQEHSFMSSYDSYE</sequence>
<feature type="region of interest" description="Disordered" evidence="1">
    <location>
        <begin position="1057"/>
        <end position="1250"/>
    </location>
</feature>
<proteinExistence type="predicted"/>
<feature type="compositionally biased region" description="Low complexity" evidence="1">
    <location>
        <begin position="275"/>
        <end position="288"/>
    </location>
</feature>
<feature type="compositionally biased region" description="Basic and acidic residues" evidence="1">
    <location>
        <begin position="877"/>
        <end position="897"/>
    </location>
</feature>
<feature type="compositionally biased region" description="Polar residues" evidence="1">
    <location>
        <begin position="386"/>
        <end position="406"/>
    </location>
</feature>
<dbReference type="AlphaFoldDB" id="A0ABD3QYC7"/>
<feature type="compositionally biased region" description="Polar residues" evidence="1">
    <location>
        <begin position="1240"/>
        <end position="1250"/>
    </location>
</feature>
<feature type="compositionally biased region" description="Polar residues" evidence="1">
    <location>
        <begin position="907"/>
        <end position="933"/>
    </location>
</feature>
<feature type="compositionally biased region" description="Polar residues" evidence="1">
    <location>
        <begin position="289"/>
        <end position="298"/>
    </location>
</feature>
<feature type="compositionally biased region" description="Polar residues" evidence="1">
    <location>
        <begin position="251"/>
        <end position="267"/>
    </location>
</feature>
<feature type="compositionally biased region" description="Basic and acidic residues" evidence="1">
    <location>
        <begin position="1065"/>
        <end position="1076"/>
    </location>
</feature>
<feature type="region of interest" description="Disordered" evidence="1">
    <location>
        <begin position="251"/>
        <end position="364"/>
    </location>
</feature>
<protein>
    <submittedName>
        <fullName evidence="2">Uncharacterized protein</fullName>
    </submittedName>
</protein>
<gene>
    <name evidence="2" type="ORF">ACHAWO_003013</name>
</gene>
<feature type="compositionally biased region" description="Basic residues" evidence="1">
    <location>
        <begin position="312"/>
        <end position="325"/>
    </location>
</feature>
<feature type="compositionally biased region" description="Acidic residues" evidence="1">
    <location>
        <begin position="1168"/>
        <end position="1181"/>
    </location>
</feature>
<feature type="compositionally biased region" description="Basic and acidic residues" evidence="1">
    <location>
        <begin position="963"/>
        <end position="973"/>
    </location>
</feature>
<feature type="compositionally biased region" description="Polar residues" evidence="1">
    <location>
        <begin position="1183"/>
        <end position="1199"/>
    </location>
</feature>
<feature type="compositionally biased region" description="Basic and acidic residues" evidence="1">
    <location>
        <begin position="835"/>
        <end position="862"/>
    </location>
</feature>
<feature type="compositionally biased region" description="Polar residues" evidence="1">
    <location>
        <begin position="344"/>
        <end position="353"/>
    </location>
</feature>
<evidence type="ECO:0000313" key="3">
    <source>
        <dbReference type="Proteomes" id="UP001530400"/>
    </source>
</evidence>
<dbReference type="Proteomes" id="UP001530400">
    <property type="component" value="Unassembled WGS sequence"/>
</dbReference>
<dbReference type="EMBL" id="JALLPJ020000002">
    <property type="protein sequence ID" value="KAL3805503.1"/>
    <property type="molecule type" value="Genomic_DNA"/>
</dbReference>
<feature type="compositionally biased region" description="Basic and acidic residues" evidence="1">
    <location>
        <begin position="1109"/>
        <end position="1159"/>
    </location>
</feature>
<organism evidence="2 3">
    <name type="scientific">Cyclotella atomus</name>
    <dbReference type="NCBI Taxonomy" id="382360"/>
    <lineage>
        <taxon>Eukaryota</taxon>
        <taxon>Sar</taxon>
        <taxon>Stramenopiles</taxon>
        <taxon>Ochrophyta</taxon>
        <taxon>Bacillariophyta</taxon>
        <taxon>Coscinodiscophyceae</taxon>
        <taxon>Thalassiosirophycidae</taxon>
        <taxon>Stephanodiscales</taxon>
        <taxon>Stephanodiscaceae</taxon>
        <taxon>Cyclotella</taxon>
    </lineage>
</organism>
<comment type="caution">
    <text evidence="2">The sequence shown here is derived from an EMBL/GenBank/DDBJ whole genome shotgun (WGS) entry which is preliminary data.</text>
</comment>